<dbReference type="EMBL" id="QAON01000003">
    <property type="protein sequence ID" value="PTQ90508.1"/>
    <property type="molecule type" value="Genomic_DNA"/>
</dbReference>
<organism evidence="1 2">
    <name type="scientific">Agitococcus lubricus</name>
    <dbReference type="NCBI Taxonomy" id="1077255"/>
    <lineage>
        <taxon>Bacteria</taxon>
        <taxon>Pseudomonadati</taxon>
        <taxon>Pseudomonadota</taxon>
        <taxon>Gammaproteobacteria</taxon>
        <taxon>Moraxellales</taxon>
        <taxon>Moraxellaceae</taxon>
        <taxon>Agitococcus</taxon>
    </lineage>
</organism>
<comment type="caution">
    <text evidence="1">The sequence shown here is derived from an EMBL/GenBank/DDBJ whole genome shotgun (WGS) entry which is preliminary data.</text>
</comment>
<accession>A0A2T5J283</accession>
<sequence length="146" mass="16910">MKVYLDNCMFNRPFDNQTNLRVRIETEAKLYIQEKIKLGDFFLIWSYILDFENFQNPFAERKQAIAKWRNLASVDIEETALLLANAQFFVSLGIKAKDALHVACAIEGKADYFLSTDDKLLKKLATQAQIIAINPVDFIKVLEHDY</sequence>
<dbReference type="AlphaFoldDB" id="A0A2T5J283"/>
<evidence type="ECO:0000313" key="2">
    <source>
        <dbReference type="Proteomes" id="UP000244223"/>
    </source>
</evidence>
<name>A0A2T5J283_9GAMM</name>
<reference evidence="1 2" key="1">
    <citation type="submission" date="2018-04" db="EMBL/GenBank/DDBJ databases">
        <title>Genomic Encyclopedia of Archaeal and Bacterial Type Strains, Phase II (KMG-II): from individual species to whole genera.</title>
        <authorList>
            <person name="Goeker M."/>
        </authorList>
    </citation>
    <scope>NUCLEOTIDE SEQUENCE [LARGE SCALE GENOMIC DNA]</scope>
    <source>
        <strain evidence="1 2">DSM 5822</strain>
    </source>
</reference>
<evidence type="ECO:0000313" key="1">
    <source>
        <dbReference type="EMBL" id="PTQ90508.1"/>
    </source>
</evidence>
<dbReference type="Proteomes" id="UP000244223">
    <property type="component" value="Unassembled WGS sequence"/>
</dbReference>
<gene>
    <name evidence="1" type="ORF">C8N29_103263</name>
</gene>
<dbReference type="OrthoDB" id="5624224at2"/>
<protein>
    <recommendedName>
        <fullName evidence="3">PIN domain-containing protein</fullName>
    </recommendedName>
</protein>
<evidence type="ECO:0008006" key="3">
    <source>
        <dbReference type="Google" id="ProtNLM"/>
    </source>
</evidence>
<dbReference type="InterPro" id="IPR029060">
    <property type="entry name" value="PIN-like_dom_sf"/>
</dbReference>
<dbReference type="SUPFAM" id="SSF88723">
    <property type="entry name" value="PIN domain-like"/>
    <property type="match status" value="1"/>
</dbReference>
<keyword evidence="2" id="KW-1185">Reference proteome</keyword>
<proteinExistence type="predicted"/>